<dbReference type="InterPro" id="IPR050313">
    <property type="entry name" value="Carb_Metab_HTH_regulators"/>
</dbReference>
<gene>
    <name evidence="5" type="ORF">GCM10010468_64490</name>
</gene>
<evidence type="ECO:0000313" key="6">
    <source>
        <dbReference type="Proteomes" id="UP001501237"/>
    </source>
</evidence>
<evidence type="ECO:0000313" key="5">
    <source>
        <dbReference type="EMBL" id="GAA3232548.1"/>
    </source>
</evidence>
<dbReference type="InterPro" id="IPR001034">
    <property type="entry name" value="DeoR_HTH"/>
</dbReference>
<comment type="caution">
    <text evidence="5">The sequence shown here is derived from an EMBL/GenBank/DDBJ whole genome shotgun (WGS) entry which is preliminary data.</text>
</comment>
<dbReference type="SMART" id="SM00420">
    <property type="entry name" value="HTH_DEOR"/>
    <property type="match status" value="1"/>
</dbReference>
<dbReference type="SUPFAM" id="SSF100950">
    <property type="entry name" value="NagB/RpiA/CoA transferase-like"/>
    <property type="match status" value="1"/>
</dbReference>
<dbReference type="Gene3D" id="1.10.10.10">
    <property type="entry name" value="Winged helix-like DNA-binding domain superfamily/Winged helix DNA-binding domain"/>
    <property type="match status" value="1"/>
</dbReference>
<dbReference type="SUPFAM" id="SSF46785">
    <property type="entry name" value="Winged helix' DNA-binding domain"/>
    <property type="match status" value="1"/>
</dbReference>
<dbReference type="EMBL" id="BAAAUV010000023">
    <property type="protein sequence ID" value="GAA3232548.1"/>
    <property type="molecule type" value="Genomic_DNA"/>
</dbReference>
<dbReference type="InterPro" id="IPR036388">
    <property type="entry name" value="WH-like_DNA-bd_sf"/>
</dbReference>
<dbReference type="PROSITE" id="PS51000">
    <property type="entry name" value="HTH_DEOR_2"/>
    <property type="match status" value="1"/>
</dbReference>
<evidence type="ECO:0000256" key="2">
    <source>
        <dbReference type="ARBA" id="ARBA00023125"/>
    </source>
</evidence>
<dbReference type="InterPro" id="IPR036390">
    <property type="entry name" value="WH_DNA-bd_sf"/>
</dbReference>
<evidence type="ECO:0000259" key="4">
    <source>
        <dbReference type="PROSITE" id="PS51000"/>
    </source>
</evidence>
<protein>
    <submittedName>
        <fullName evidence="5">DeoR/GlpR family DNA-binding transcription regulator</fullName>
    </submittedName>
</protein>
<feature type="domain" description="HTH deoR-type" evidence="4">
    <location>
        <begin position="4"/>
        <end position="59"/>
    </location>
</feature>
<dbReference type="PANTHER" id="PTHR30363">
    <property type="entry name" value="HTH-TYPE TRANSCRIPTIONAL REGULATOR SRLR-RELATED"/>
    <property type="match status" value="1"/>
</dbReference>
<reference evidence="6" key="1">
    <citation type="journal article" date="2019" name="Int. J. Syst. Evol. Microbiol.">
        <title>The Global Catalogue of Microorganisms (GCM) 10K type strain sequencing project: providing services to taxonomists for standard genome sequencing and annotation.</title>
        <authorList>
            <consortium name="The Broad Institute Genomics Platform"/>
            <consortium name="The Broad Institute Genome Sequencing Center for Infectious Disease"/>
            <person name="Wu L."/>
            <person name="Ma J."/>
        </authorList>
    </citation>
    <scope>NUCLEOTIDE SEQUENCE [LARGE SCALE GENOMIC DNA]</scope>
    <source>
        <strain evidence="6">JCM 9377</strain>
    </source>
</reference>
<keyword evidence="1" id="KW-0805">Transcription regulation</keyword>
<dbReference type="Pfam" id="PF00455">
    <property type="entry name" value="DeoRC"/>
    <property type="match status" value="1"/>
</dbReference>
<keyword evidence="3" id="KW-0804">Transcription</keyword>
<dbReference type="RefSeq" id="WP_344835799.1">
    <property type="nucleotide sequence ID" value="NZ_BAAAUV010000023.1"/>
</dbReference>
<dbReference type="PROSITE" id="PS00894">
    <property type="entry name" value="HTH_DEOR_1"/>
    <property type="match status" value="1"/>
</dbReference>
<evidence type="ECO:0000256" key="1">
    <source>
        <dbReference type="ARBA" id="ARBA00023015"/>
    </source>
</evidence>
<keyword evidence="6" id="KW-1185">Reference proteome</keyword>
<dbReference type="InterPro" id="IPR037171">
    <property type="entry name" value="NagB/RpiA_transferase-like"/>
</dbReference>
<name>A0ABP6QI49_9ACTN</name>
<proteinExistence type="predicted"/>
<dbReference type="Proteomes" id="UP001501237">
    <property type="component" value="Unassembled WGS sequence"/>
</dbReference>
<dbReference type="PRINTS" id="PR00037">
    <property type="entry name" value="HTHLACR"/>
</dbReference>
<organism evidence="5 6">
    <name type="scientific">Actinocorallia longicatena</name>
    <dbReference type="NCBI Taxonomy" id="111803"/>
    <lineage>
        <taxon>Bacteria</taxon>
        <taxon>Bacillati</taxon>
        <taxon>Actinomycetota</taxon>
        <taxon>Actinomycetes</taxon>
        <taxon>Streptosporangiales</taxon>
        <taxon>Thermomonosporaceae</taxon>
        <taxon>Actinocorallia</taxon>
    </lineage>
</organism>
<keyword evidence="2 5" id="KW-0238">DNA-binding</keyword>
<dbReference type="PANTHER" id="PTHR30363:SF44">
    <property type="entry name" value="AGA OPERON TRANSCRIPTIONAL REPRESSOR-RELATED"/>
    <property type="match status" value="1"/>
</dbReference>
<dbReference type="Pfam" id="PF08220">
    <property type="entry name" value="HTH_DeoR"/>
    <property type="match status" value="1"/>
</dbReference>
<dbReference type="InterPro" id="IPR018356">
    <property type="entry name" value="Tscrpt_reg_HTH_DeoR_CS"/>
</dbReference>
<dbReference type="Gene3D" id="3.40.50.1360">
    <property type="match status" value="1"/>
</dbReference>
<sequence length="253" mass="26447">MASSHLRHTRLLDLLAERGSLDVEEAAAALDVSPATIRRDLDRLAHQQLVRRTRGGAVAAEVAYDLPLRYKAARAANEKQRIAATAAALVGRGRVVGLNGGTTTSEVARELAGRTDLTIVTNAVNIAAELTVRPQIKTVMTGGAARPNSYELIGPLAAATLRSLALDEVILGVDALDPVFGASAHHEGEAEINHLMADRAARVIVVADASKLGTRAFARICPAEAITTLVTDAAADPAMVEALKSTGISVILC</sequence>
<dbReference type="GO" id="GO:0003677">
    <property type="term" value="F:DNA binding"/>
    <property type="evidence" value="ECO:0007669"/>
    <property type="project" value="UniProtKB-KW"/>
</dbReference>
<evidence type="ECO:0000256" key="3">
    <source>
        <dbReference type="ARBA" id="ARBA00023163"/>
    </source>
</evidence>
<dbReference type="SMART" id="SM01134">
    <property type="entry name" value="DeoRC"/>
    <property type="match status" value="1"/>
</dbReference>
<accession>A0ABP6QI49</accession>
<dbReference type="InterPro" id="IPR014036">
    <property type="entry name" value="DeoR-like_C"/>
</dbReference>